<feature type="repeat" description="ANK" evidence="3">
    <location>
        <begin position="1068"/>
        <end position="1100"/>
    </location>
</feature>
<feature type="repeat" description="ANK" evidence="3">
    <location>
        <begin position="1266"/>
        <end position="1287"/>
    </location>
</feature>
<feature type="repeat" description="ANK" evidence="3">
    <location>
        <begin position="1336"/>
        <end position="1368"/>
    </location>
</feature>
<accession>A0AAD6HI07</accession>
<feature type="repeat" description="ANK" evidence="3">
    <location>
        <begin position="1208"/>
        <end position="1241"/>
    </location>
</feature>
<feature type="repeat" description="ANK" evidence="3">
    <location>
        <begin position="1103"/>
        <end position="1135"/>
    </location>
</feature>
<evidence type="ECO:0000313" key="7">
    <source>
        <dbReference type="Proteomes" id="UP001215712"/>
    </source>
</evidence>
<feature type="repeat" description="ANK" evidence="3">
    <location>
        <begin position="1301"/>
        <end position="1333"/>
    </location>
</feature>
<feature type="domain" description="DUF7708" evidence="4">
    <location>
        <begin position="71"/>
        <end position="142"/>
    </location>
</feature>
<comment type="caution">
    <text evidence="6">The sequence shown here is derived from an EMBL/GenBank/DDBJ whole genome shotgun (WGS) entry which is preliminary data.</text>
</comment>
<organism evidence="6 7">
    <name type="scientific">Penicillium malachiteum</name>
    <dbReference type="NCBI Taxonomy" id="1324776"/>
    <lineage>
        <taxon>Eukaryota</taxon>
        <taxon>Fungi</taxon>
        <taxon>Dikarya</taxon>
        <taxon>Ascomycota</taxon>
        <taxon>Pezizomycotina</taxon>
        <taxon>Eurotiomycetes</taxon>
        <taxon>Eurotiomycetidae</taxon>
        <taxon>Eurotiales</taxon>
        <taxon>Aspergillaceae</taxon>
        <taxon>Penicillium</taxon>
    </lineage>
</organism>
<dbReference type="PANTHER" id="PTHR24193:SF121">
    <property type="entry name" value="ADA2A-CONTAINING COMPLEX COMPONENT 3, ISOFORM D"/>
    <property type="match status" value="1"/>
</dbReference>
<evidence type="ECO:0000256" key="2">
    <source>
        <dbReference type="ARBA" id="ARBA00023043"/>
    </source>
</evidence>
<dbReference type="InterPro" id="IPR002110">
    <property type="entry name" value="Ankyrin_rpt"/>
</dbReference>
<reference evidence="6" key="1">
    <citation type="journal article" date="2023" name="IMA Fungus">
        <title>Comparative genomic study of the Penicillium genus elucidates a diverse pangenome and 15 lateral gene transfer events.</title>
        <authorList>
            <person name="Petersen C."/>
            <person name="Sorensen T."/>
            <person name="Nielsen M.R."/>
            <person name="Sondergaard T.E."/>
            <person name="Sorensen J.L."/>
            <person name="Fitzpatrick D.A."/>
            <person name="Frisvad J.C."/>
            <person name="Nielsen K.L."/>
        </authorList>
    </citation>
    <scope>NUCLEOTIDE SEQUENCE</scope>
    <source>
        <strain evidence="6">IBT 17514</strain>
    </source>
</reference>
<dbReference type="InterPro" id="IPR056884">
    <property type="entry name" value="NPHP3-like_N"/>
</dbReference>
<dbReference type="Gene3D" id="3.40.50.300">
    <property type="entry name" value="P-loop containing nucleotide triphosphate hydrolases"/>
    <property type="match status" value="1"/>
</dbReference>
<reference evidence="6" key="2">
    <citation type="submission" date="2023-01" db="EMBL/GenBank/DDBJ databases">
        <authorList>
            <person name="Petersen C."/>
        </authorList>
    </citation>
    <scope>NUCLEOTIDE SEQUENCE</scope>
    <source>
        <strain evidence="6">IBT 17514</strain>
    </source>
</reference>
<dbReference type="GO" id="GO:0005634">
    <property type="term" value="C:nucleus"/>
    <property type="evidence" value="ECO:0007669"/>
    <property type="project" value="TreeGrafter"/>
</dbReference>
<evidence type="ECO:0008006" key="8">
    <source>
        <dbReference type="Google" id="ProtNLM"/>
    </source>
</evidence>
<keyword evidence="7" id="KW-1185">Reference proteome</keyword>
<dbReference type="EMBL" id="JAQJAN010000011">
    <property type="protein sequence ID" value="KAJ5719182.1"/>
    <property type="molecule type" value="Genomic_DNA"/>
</dbReference>
<dbReference type="InterPro" id="IPR056125">
    <property type="entry name" value="DUF7708"/>
</dbReference>
<evidence type="ECO:0000259" key="5">
    <source>
        <dbReference type="Pfam" id="PF24883"/>
    </source>
</evidence>
<dbReference type="Pfam" id="PF24883">
    <property type="entry name" value="NPHP3_N"/>
    <property type="match status" value="1"/>
</dbReference>
<feature type="repeat" description="ANK" evidence="3">
    <location>
        <begin position="930"/>
        <end position="962"/>
    </location>
</feature>
<dbReference type="Pfam" id="PF12796">
    <property type="entry name" value="Ank_2"/>
    <property type="match status" value="5"/>
</dbReference>
<dbReference type="Gene3D" id="1.25.40.20">
    <property type="entry name" value="Ankyrin repeat-containing domain"/>
    <property type="match status" value="4"/>
</dbReference>
<dbReference type="Pfam" id="PF24809">
    <property type="entry name" value="DUF7708"/>
    <property type="match status" value="1"/>
</dbReference>
<dbReference type="PANTHER" id="PTHR24193">
    <property type="entry name" value="ANKYRIN REPEAT PROTEIN"/>
    <property type="match status" value="1"/>
</dbReference>
<feature type="repeat" description="ANK" evidence="3">
    <location>
        <begin position="965"/>
        <end position="997"/>
    </location>
</feature>
<keyword evidence="2 3" id="KW-0040">ANK repeat</keyword>
<dbReference type="InterPro" id="IPR036770">
    <property type="entry name" value="Ankyrin_rpt-contain_sf"/>
</dbReference>
<name>A0AAD6HI07_9EURO</name>
<dbReference type="InterPro" id="IPR027417">
    <property type="entry name" value="P-loop_NTPase"/>
</dbReference>
<dbReference type="SMART" id="SM00248">
    <property type="entry name" value="ANK"/>
    <property type="match status" value="14"/>
</dbReference>
<evidence type="ECO:0000259" key="4">
    <source>
        <dbReference type="Pfam" id="PF24809"/>
    </source>
</evidence>
<sequence>MALQQSPQEHERKLNCTLQDALASFSSSLTPKEKQKYQTTSTTPDVASVIEFVAQIDANNKNNRRCVAPRLCTFLESIQQFSGVVDTFINSNPEISSLVWGSAKTAILAATNIASYFEKVTSIIMSVGEMCPTYQAFDQLYPGCVGLQSALSEFCATIPSVLMPFESEFKAFVDKLDQGMKEIYLQILLASEKADHETRNQLQYEQRENANFRPLAISTFKRTMKHQNEADQWRIDQQARKTAKLKSNIRSNLSTINHVASWRQAIQPRVSNTAEWIQKDPAFSEWKESPGSAILWYSGTMGMGKTVLISSVIASFHANRERENVIAYHFCRGGSEISLSAKSIMGSLARQIIDGQVDSSAYKDLIKLNDVTKDINRADMDATEVAKFILSRLEADKKYYIIVDGLDECDSDVIRSVEQCIGHLCSKFPQNLKILYSSWPKVGDLTFNATVSHFWILVNEENVKSDIQHYITATLDRCLPEGKLRLGNPTLILDVTKALIDGSNGMFLWASLLIQELCLLTTDDEILEALKHLPRSLSEVFDRKIDRVRERPGRSQAISLLQFCGVTKRPLSIAEFQEALSLHPDQKALDPTKFPTDMNQVIKNCCGLAFVDEEDDTVHLIHHIVKQHLFTRPDHGRDPPHFDLSEVHLNIGSLCMAYLDFTVFKSQLIKAGLDKGSLVSPLLLGTSSVYRSSKTTNQMALRILVLYRKQLQHLGAQDITRVAQEILRQNDPSRDKVNSHDFQFLDYAKTYWINHVADLDADVNTKVWRVFCRLIEQDFSPALKPWESDDFLQDDWKLKEGPKALIWSILEGHFSTLLYHARHHPHLLTEMIKRLVIQAAVTHDDTRFIQVALELEWSWRFLTLMNEGLLWSAAKGRIRILKALLQAGADINADFEDKTPLQAAVEGDHYEMVNFILTKTGDVNARPGEAGQTPLQAAAARGYHDIFVALLAADASANSPPAKISGRTALQAAAEGRHLVLLRALIAVKADVNAPAAPSGGHTVLQAAVRRGHIEIVDTLLAMGADVNAPASSDGLTALQAAAAGGHFTVLQTLLSKGASFNAPASRSGRTALQAAAESGHIDIVKTLLAIKADVNAPPASYGGRTALQGAAENGHSDILRVLLAGKSDVNAPAASHGGRTALQAASGGGYLSIVEELIAVNADVTANCAVNNGRTGLQAATEGGHFEVVKVLLREGAQIDEPPSLENGRTALQAAAEQGYVEIMREFLTSLGYDLTRLAHSNGRLRKSNFVTALPVINAPASSRNGRTALQAAAQNGHIEVVRMLIAVNSLSNAPPAPYGGRTALQAAAEGGHLEIVKILLADGHDVNGLPAPYSGRTALQVAAERGHVAIVEVLLKAKADVEAPASTHDGITALRAANRGSSTRIQLLLEEAKVRAGGKRDGLFRGLSK</sequence>
<gene>
    <name evidence="6" type="ORF">N7493_007637</name>
</gene>
<proteinExistence type="predicted"/>
<evidence type="ECO:0000256" key="1">
    <source>
        <dbReference type="ARBA" id="ARBA00022737"/>
    </source>
</evidence>
<evidence type="ECO:0000313" key="6">
    <source>
        <dbReference type="EMBL" id="KAJ5719182.1"/>
    </source>
</evidence>
<keyword evidence="1" id="KW-0677">Repeat</keyword>
<feature type="domain" description="Nephrocystin 3-like N-terminal" evidence="5">
    <location>
        <begin position="272"/>
        <end position="438"/>
    </location>
</feature>
<protein>
    <recommendedName>
        <fullName evidence="8">NACHT domain-containing protein</fullName>
    </recommendedName>
</protein>
<dbReference type="SUPFAM" id="SSF48403">
    <property type="entry name" value="Ankyrin repeat"/>
    <property type="match status" value="2"/>
</dbReference>
<evidence type="ECO:0000256" key="3">
    <source>
        <dbReference type="PROSITE-ProRule" id="PRU00023"/>
    </source>
</evidence>
<feature type="repeat" description="ANK" evidence="3">
    <location>
        <begin position="896"/>
        <end position="928"/>
    </location>
</feature>
<feature type="repeat" description="ANK" evidence="3">
    <location>
        <begin position="1138"/>
        <end position="1170"/>
    </location>
</feature>
<dbReference type="PROSITE" id="PS50088">
    <property type="entry name" value="ANK_REPEAT"/>
    <property type="match status" value="13"/>
</dbReference>
<feature type="repeat" description="ANK" evidence="3">
    <location>
        <begin position="1000"/>
        <end position="1032"/>
    </location>
</feature>
<dbReference type="GO" id="GO:0045944">
    <property type="term" value="P:positive regulation of transcription by RNA polymerase II"/>
    <property type="evidence" value="ECO:0007669"/>
    <property type="project" value="TreeGrafter"/>
</dbReference>
<dbReference type="GO" id="GO:0000976">
    <property type="term" value="F:transcription cis-regulatory region binding"/>
    <property type="evidence" value="ECO:0007669"/>
    <property type="project" value="TreeGrafter"/>
</dbReference>
<dbReference type="PRINTS" id="PR01415">
    <property type="entry name" value="ANKYRIN"/>
</dbReference>
<dbReference type="Proteomes" id="UP001215712">
    <property type="component" value="Unassembled WGS sequence"/>
</dbReference>
<feature type="repeat" description="ANK" evidence="3">
    <location>
        <begin position="1173"/>
        <end position="1205"/>
    </location>
</feature>
<dbReference type="PROSITE" id="PS50297">
    <property type="entry name" value="ANK_REP_REGION"/>
    <property type="match status" value="8"/>
</dbReference>
<dbReference type="InterPro" id="IPR050663">
    <property type="entry name" value="Ankyrin-SOCS_Box"/>
</dbReference>
<dbReference type="Pfam" id="PF00023">
    <property type="entry name" value="Ank"/>
    <property type="match status" value="2"/>
</dbReference>
<feature type="repeat" description="ANK" evidence="3">
    <location>
        <begin position="1034"/>
        <end position="1066"/>
    </location>
</feature>